<dbReference type="CDD" id="cd09076">
    <property type="entry name" value="L1-EN"/>
    <property type="match status" value="1"/>
</dbReference>
<dbReference type="Proteomes" id="UP001529510">
    <property type="component" value="Unassembled WGS sequence"/>
</dbReference>
<dbReference type="EMBL" id="JAMKFB020000010">
    <property type="protein sequence ID" value="KAL0182582.1"/>
    <property type="molecule type" value="Genomic_DNA"/>
</dbReference>
<gene>
    <name evidence="4" type="ORF">M9458_021957</name>
</gene>
<dbReference type="InterPro" id="IPR000477">
    <property type="entry name" value="RT_dom"/>
</dbReference>
<protein>
    <recommendedName>
        <fullName evidence="3">Reverse transcriptase domain-containing protein</fullName>
    </recommendedName>
</protein>
<evidence type="ECO:0000313" key="4">
    <source>
        <dbReference type="EMBL" id="KAL0182582.1"/>
    </source>
</evidence>
<dbReference type="InterPro" id="IPR036691">
    <property type="entry name" value="Endo/exonu/phosph_ase_sf"/>
</dbReference>
<evidence type="ECO:0000256" key="2">
    <source>
        <dbReference type="ARBA" id="ARBA00023242"/>
    </source>
</evidence>
<evidence type="ECO:0000256" key="1">
    <source>
        <dbReference type="ARBA" id="ARBA00004123"/>
    </source>
</evidence>
<dbReference type="PROSITE" id="PS00354">
    <property type="entry name" value="HMGI_Y"/>
    <property type="match status" value="1"/>
</dbReference>
<dbReference type="InterPro" id="IPR005135">
    <property type="entry name" value="Endo/exonuclease/phosphatase"/>
</dbReference>
<sequence length="990" mass="111723">MGGGRRRGPRRPNPRTQNLAIGTWNVTSLGGKEPELVREVERYRLEIVGLASTHISGSGTQLLERGWTLHYSGVACGERRRAGVGLLIAPQLSRHVLEFTPVDERVVSLRLRVGDRSLTVVCAYGPNGSVEYPAFLESLGGVLESSPTGDSVVLLGDFNAHVGDSSDTWRGVIGRNGPPDLNPSGVLLLDFCASHGLSITNTMFEHKGVHQYTWYQDTLGRRSMIDFVVVSSDLRPYVLDTRVKRGAELSTDHHLVVSWIRWRGRKLDRLGRPKRTVRVCWESLAEPPVREVFNSHLRQSFNQIPREDGDIESEWTMFSASIVNAAVRSCGCRVSGASRGGNPRTRWWTSEVRDAVRLKKESYRAWLVRGTPEAAERYRWAKRTAARVVVEAKTRVWEEFGEAMEKDYRSASKRFWQTVRRLRRGKQCPTNTVYSGSGSLLTSTGDIVGRWKEYFEDLLNSVNTPSIEEDNNMSSIEEAEAGGSEADSTISRAEVAEVVEKLPGGKAPGVDEIRPEYLKSLDVVGLSWLTRLCNIAWRLGTVPLDWQTGVVVPLFKKGDRRVCSNNRGITLLSLPGKVYARVLERRIRPIVEPRIQEEQCGFRPGRGTMDQLYTLFRVLEGSWEFAQPVHMCFVDLEKAFDRVPRGVLWGVLWEYGVRGPLLRAVRSLYDQSRSLVRIAGSKSDLFPVRVGLRQGCPLSPVLFIIFMDRISRRSHGAEGVWFGDHRISSLLFADDVVLLASSNQDLQQALGRFAVQCEAAGMGISTSKSEVMVLSRKRVACPLQVGVESLPQVEEFKYLGVLFTSEGRMEREIDRRIGAASAVMQSLYRSVVVKKELSCKAKLSIYRSIYVPSLTYGHELWVMTERIRSRIQAAEMSFLRRVAGRSLRDRVRSSVTREELGVDPLLLHIERGQLRWLGHLFRMPPGRLPGEVFRACPTGRRPRGRPRTRWRDYVSRLAWERLGVPPEELEEVSGEREVWASLLRLLPPRP</sequence>
<dbReference type="PROSITE" id="PS50878">
    <property type="entry name" value="RT_POL"/>
    <property type="match status" value="1"/>
</dbReference>
<name>A0ABD0Q8Q3_CIRMR</name>
<organism evidence="4 5">
    <name type="scientific">Cirrhinus mrigala</name>
    <name type="common">Mrigala</name>
    <dbReference type="NCBI Taxonomy" id="683832"/>
    <lineage>
        <taxon>Eukaryota</taxon>
        <taxon>Metazoa</taxon>
        <taxon>Chordata</taxon>
        <taxon>Craniata</taxon>
        <taxon>Vertebrata</taxon>
        <taxon>Euteleostomi</taxon>
        <taxon>Actinopterygii</taxon>
        <taxon>Neopterygii</taxon>
        <taxon>Teleostei</taxon>
        <taxon>Ostariophysi</taxon>
        <taxon>Cypriniformes</taxon>
        <taxon>Cyprinidae</taxon>
        <taxon>Labeoninae</taxon>
        <taxon>Labeonini</taxon>
        <taxon>Cirrhinus</taxon>
    </lineage>
</organism>
<comment type="caution">
    <text evidence="4">The sequence shown here is derived from an EMBL/GenBank/DDBJ whole genome shotgun (WGS) entry which is preliminary data.</text>
</comment>
<proteinExistence type="predicted"/>
<dbReference type="CDD" id="cd01650">
    <property type="entry name" value="RT_nLTR_like"/>
    <property type="match status" value="1"/>
</dbReference>
<dbReference type="GO" id="GO:0005634">
    <property type="term" value="C:nucleus"/>
    <property type="evidence" value="ECO:0007669"/>
    <property type="project" value="UniProtKB-SubCell"/>
</dbReference>
<accession>A0ABD0Q8Q3</accession>
<feature type="domain" description="Reverse transcriptase" evidence="3">
    <location>
        <begin position="535"/>
        <end position="803"/>
    </location>
</feature>
<dbReference type="PANTHER" id="PTHR47027">
    <property type="entry name" value="REVERSE TRANSCRIPTASE DOMAIN-CONTAINING PROTEIN"/>
    <property type="match status" value="1"/>
</dbReference>
<dbReference type="Gene3D" id="3.60.10.10">
    <property type="entry name" value="Endonuclease/exonuclease/phosphatase"/>
    <property type="match status" value="1"/>
</dbReference>
<keyword evidence="5" id="KW-1185">Reference proteome</keyword>
<dbReference type="Pfam" id="PF00078">
    <property type="entry name" value="RVT_1"/>
    <property type="match status" value="1"/>
</dbReference>
<keyword evidence="2" id="KW-0539">Nucleus</keyword>
<dbReference type="InterPro" id="IPR043502">
    <property type="entry name" value="DNA/RNA_pol_sf"/>
</dbReference>
<dbReference type="AlphaFoldDB" id="A0ABD0Q8Q3"/>
<dbReference type="SUPFAM" id="SSF56219">
    <property type="entry name" value="DNase I-like"/>
    <property type="match status" value="1"/>
</dbReference>
<dbReference type="SUPFAM" id="SSF56672">
    <property type="entry name" value="DNA/RNA polymerases"/>
    <property type="match status" value="1"/>
</dbReference>
<evidence type="ECO:0000313" key="5">
    <source>
        <dbReference type="Proteomes" id="UP001529510"/>
    </source>
</evidence>
<dbReference type="PANTHER" id="PTHR47027:SF30">
    <property type="entry name" value="THAP-TYPE DOMAIN-CONTAINING PROTEIN"/>
    <property type="match status" value="1"/>
</dbReference>
<reference evidence="4 5" key="1">
    <citation type="submission" date="2024-05" db="EMBL/GenBank/DDBJ databases">
        <title>Genome sequencing and assembly of Indian major carp, Cirrhinus mrigala (Hamilton, 1822).</title>
        <authorList>
            <person name="Mohindra V."/>
            <person name="Chowdhury L.M."/>
            <person name="Lal K."/>
            <person name="Jena J.K."/>
        </authorList>
    </citation>
    <scope>NUCLEOTIDE SEQUENCE [LARGE SCALE GENOMIC DNA]</scope>
    <source>
        <strain evidence="4">CM1030</strain>
        <tissue evidence="4">Blood</tissue>
    </source>
</reference>
<feature type="non-terminal residue" evidence="4">
    <location>
        <position position="990"/>
    </location>
</feature>
<dbReference type="Pfam" id="PF03372">
    <property type="entry name" value="Exo_endo_phos"/>
    <property type="match status" value="1"/>
</dbReference>
<dbReference type="InterPro" id="IPR000637">
    <property type="entry name" value="HMGI/Y_DNA-bd_CS"/>
</dbReference>
<evidence type="ECO:0000259" key="3">
    <source>
        <dbReference type="PROSITE" id="PS50878"/>
    </source>
</evidence>
<comment type="subcellular location">
    <subcellularLocation>
        <location evidence="1">Nucleus</location>
    </subcellularLocation>
</comment>